<evidence type="ECO:0000256" key="1">
    <source>
        <dbReference type="ARBA" id="ARBA00002962"/>
    </source>
</evidence>
<accession>A0A809S6Q8</accession>
<evidence type="ECO:0000256" key="9">
    <source>
        <dbReference type="ARBA" id="ARBA00023244"/>
    </source>
</evidence>
<evidence type="ECO:0000256" key="8">
    <source>
        <dbReference type="ARBA" id="ARBA00023136"/>
    </source>
</evidence>
<keyword evidence="5" id="KW-0997">Cell inner membrane</keyword>
<gene>
    <name evidence="12" type="ORF">DSYM_25200</name>
</gene>
<evidence type="ECO:0000256" key="4">
    <source>
        <dbReference type="ARBA" id="ARBA00022475"/>
    </source>
</evidence>
<keyword evidence="8 10" id="KW-0472">Membrane</keyword>
<dbReference type="EMBL" id="AP021857">
    <property type="protein sequence ID" value="BBO21821.1"/>
    <property type="molecule type" value="Genomic_DNA"/>
</dbReference>
<keyword evidence="6 10" id="KW-0812">Transmembrane</keyword>
<dbReference type="SUPFAM" id="SSF48452">
    <property type="entry name" value="TPR-like"/>
    <property type="match status" value="1"/>
</dbReference>
<keyword evidence="9" id="KW-0627">Porphyrin biosynthesis</keyword>
<reference evidence="12" key="1">
    <citation type="journal article" name="DNA Res.">
        <title>The physiological potential of anammox bacteria as revealed by their core genome structure.</title>
        <authorList>
            <person name="Okubo T."/>
            <person name="Toyoda A."/>
            <person name="Fukuhara K."/>
            <person name="Uchiyama I."/>
            <person name="Harigaya Y."/>
            <person name="Kuroiwa M."/>
            <person name="Suzuki T."/>
            <person name="Murakami Y."/>
            <person name="Suwa Y."/>
            <person name="Takami H."/>
        </authorList>
    </citation>
    <scope>NUCLEOTIDE SEQUENCE</scope>
    <source>
        <strain evidence="12">317325-3</strain>
    </source>
</reference>
<dbReference type="AlphaFoldDB" id="A0A809S6Q8"/>
<dbReference type="Proteomes" id="UP000662914">
    <property type="component" value="Chromosome"/>
</dbReference>
<proteinExistence type="predicted"/>
<evidence type="ECO:0000313" key="13">
    <source>
        <dbReference type="Proteomes" id="UP000662914"/>
    </source>
</evidence>
<keyword evidence="7 10" id="KW-1133">Transmembrane helix</keyword>
<dbReference type="GO" id="GO:0005886">
    <property type="term" value="C:plasma membrane"/>
    <property type="evidence" value="ECO:0007669"/>
    <property type="project" value="UniProtKB-SubCell"/>
</dbReference>
<dbReference type="NCBIfam" id="TIGR00540">
    <property type="entry name" value="TPR_hemY_coli"/>
    <property type="match status" value="1"/>
</dbReference>
<comment type="subcellular location">
    <subcellularLocation>
        <location evidence="2">Cell inner membrane</location>
        <topology evidence="2">Multi-pass membrane protein</topology>
    </subcellularLocation>
</comment>
<dbReference type="InterPro" id="IPR010817">
    <property type="entry name" value="HemY_N"/>
</dbReference>
<dbReference type="Pfam" id="PF07219">
    <property type="entry name" value="HemY_N"/>
    <property type="match status" value="1"/>
</dbReference>
<evidence type="ECO:0000313" key="12">
    <source>
        <dbReference type="EMBL" id="BBO21821.1"/>
    </source>
</evidence>
<dbReference type="KEGG" id="ddz:DSYM_25200"/>
<evidence type="ECO:0000256" key="6">
    <source>
        <dbReference type="ARBA" id="ARBA00022692"/>
    </source>
</evidence>
<dbReference type="InterPro" id="IPR011990">
    <property type="entry name" value="TPR-like_helical_dom_sf"/>
</dbReference>
<sequence>MRILLWLLALFALAVGVSMAFGYNEGYVLIVLSPWRVELSLNLFLVLGVGGFLFGHLLLRLVSHTLRLPQAVRAFRERKRKDKAARALREAVQQLFEGRYGHALKNAALSHAAGEAPALSALVAARAAHFLRDTEREVEWLKRAAEHDAEAHAARLMTEAELHLDARRFDAARAALDALQAGGGRHIAALRMALRVHRGLGRWDDVLKVARQLEKHRALTHEAAAPLKQRAHLENLRGREGDARALVAYWEAVPAEERRASRLATAAARALIAAGDGAAAQRIIEQHIEGEWNSELAGLYAECRGGDTLGRIARAEKWLEKHPQDARLLLALGRLCREQQLWGKAQSYFEASLAIQPSQDAHVELATLFAQLGRSEESNQAYRSAAALCRQA</sequence>
<evidence type="ECO:0000256" key="3">
    <source>
        <dbReference type="ARBA" id="ARBA00004744"/>
    </source>
</evidence>
<comment type="pathway">
    <text evidence="3">Porphyrin-containing compound metabolism; protoheme biosynthesis.</text>
</comment>
<dbReference type="GO" id="GO:0006779">
    <property type="term" value="P:porphyrin-containing compound biosynthetic process"/>
    <property type="evidence" value="ECO:0007669"/>
    <property type="project" value="UniProtKB-KW"/>
</dbReference>
<keyword evidence="4" id="KW-1003">Cell membrane</keyword>
<dbReference type="InterPro" id="IPR005254">
    <property type="entry name" value="Heme_biosyn_assoc_TPR_pro"/>
</dbReference>
<evidence type="ECO:0000256" key="7">
    <source>
        <dbReference type="ARBA" id="ARBA00022989"/>
    </source>
</evidence>
<dbReference type="GO" id="GO:0042168">
    <property type="term" value="P:heme metabolic process"/>
    <property type="evidence" value="ECO:0007669"/>
    <property type="project" value="InterPro"/>
</dbReference>
<name>A0A809S6Q8_9PROT</name>
<dbReference type="UniPathway" id="UPA00252"/>
<organism evidence="12 13">
    <name type="scientific">Candidatus Desulfobacillus denitrificans</name>
    <dbReference type="NCBI Taxonomy" id="2608985"/>
    <lineage>
        <taxon>Bacteria</taxon>
        <taxon>Pseudomonadati</taxon>
        <taxon>Pseudomonadota</taxon>
        <taxon>Betaproteobacteria</taxon>
        <taxon>Candidatus Desulfobacillus</taxon>
    </lineage>
</organism>
<protein>
    <submittedName>
        <fullName evidence="12">Heme biosynthesis protein HemY</fullName>
    </submittedName>
</protein>
<comment type="function">
    <text evidence="1">Involved in a late step of protoheme IX synthesis.</text>
</comment>
<feature type="transmembrane region" description="Helical" evidence="10">
    <location>
        <begin position="39"/>
        <end position="59"/>
    </location>
</feature>
<evidence type="ECO:0000256" key="2">
    <source>
        <dbReference type="ARBA" id="ARBA00004429"/>
    </source>
</evidence>
<evidence type="ECO:0000259" key="11">
    <source>
        <dbReference type="Pfam" id="PF07219"/>
    </source>
</evidence>
<evidence type="ECO:0000256" key="5">
    <source>
        <dbReference type="ARBA" id="ARBA00022519"/>
    </source>
</evidence>
<evidence type="ECO:0000256" key="10">
    <source>
        <dbReference type="SAM" id="Phobius"/>
    </source>
</evidence>
<dbReference type="Gene3D" id="1.25.40.10">
    <property type="entry name" value="Tetratricopeptide repeat domain"/>
    <property type="match status" value="1"/>
</dbReference>
<feature type="domain" description="HemY N-terminal" evidence="11">
    <location>
        <begin position="26"/>
        <end position="129"/>
    </location>
</feature>